<name>A0A8J3VMP1_9ACTN</name>
<evidence type="ECO:0000313" key="2">
    <source>
        <dbReference type="Proteomes" id="UP000642748"/>
    </source>
</evidence>
<comment type="caution">
    <text evidence="1">The sequence shown here is derived from an EMBL/GenBank/DDBJ whole genome shotgun (WGS) entry which is preliminary data.</text>
</comment>
<dbReference type="EMBL" id="BONZ01000001">
    <property type="protein sequence ID" value="GIH11892.1"/>
    <property type="molecule type" value="Genomic_DNA"/>
</dbReference>
<dbReference type="AlphaFoldDB" id="A0A8J3VMP1"/>
<evidence type="ECO:0008006" key="3">
    <source>
        <dbReference type="Google" id="ProtNLM"/>
    </source>
</evidence>
<sequence>MEFLSEEWMVQRFRLATSARWLPDTDIRIQHVVTEGPRGTVHYYDDVREGILVRSGLGSIDEPDVTITNLWADELAVMRGEADMFDVLMTGRVDVAGDHGRLFILIPTLTSPEVRLLARALVSDDATLLDEAVAPDGALAGPSSV</sequence>
<dbReference type="RefSeq" id="WP_203915622.1">
    <property type="nucleotide sequence ID" value="NZ_BONZ01000001.1"/>
</dbReference>
<accession>A0A8J3VMP1</accession>
<reference evidence="1" key="1">
    <citation type="submission" date="2021-01" db="EMBL/GenBank/DDBJ databases">
        <title>Whole genome shotgun sequence of Rugosimonospora africana NBRC 104875.</title>
        <authorList>
            <person name="Komaki H."/>
            <person name="Tamura T."/>
        </authorList>
    </citation>
    <scope>NUCLEOTIDE SEQUENCE</scope>
    <source>
        <strain evidence="1">NBRC 104875</strain>
    </source>
</reference>
<protein>
    <recommendedName>
        <fullName evidence="3">SCP2 domain-containing protein</fullName>
    </recommendedName>
</protein>
<evidence type="ECO:0000313" key="1">
    <source>
        <dbReference type="EMBL" id="GIH11892.1"/>
    </source>
</evidence>
<dbReference type="InterPro" id="IPR036527">
    <property type="entry name" value="SCP2_sterol-bd_dom_sf"/>
</dbReference>
<dbReference type="SUPFAM" id="SSF55718">
    <property type="entry name" value="SCP-like"/>
    <property type="match status" value="1"/>
</dbReference>
<dbReference type="Gene3D" id="3.30.1050.10">
    <property type="entry name" value="SCP2 sterol-binding domain"/>
    <property type="match status" value="1"/>
</dbReference>
<gene>
    <name evidence="1" type="ORF">Raf01_00640</name>
</gene>
<keyword evidence="2" id="KW-1185">Reference proteome</keyword>
<organism evidence="1 2">
    <name type="scientific">Rugosimonospora africana</name>
    <dbReference type="NCBI Taxonomy" id="556532"/>
    <lineage>
        <taxon>Bacteria</taxon>
        <taxon>Bacillati</taxon>
        <taxon>Actinomycetota</taxon>
        <taxon>Actinomycetes</taxon>
        <taxon>Micromonosporales</taxon>
        <taxon>Micromonosporaceae</taxon>
        <taxon>Rugosimonospora</taxon>
    </lineage>
</organism>
<dbReference type="Proteomes" id="UP000642748">
    <property type="component" value="Unassembled WGS sequence"/>
</dbReference>
<proteinExistence type="predicted"/>